<dbReference type="Pfam" id="PF00583">
    <property type="entry name" value="Acetyltransf_1"/>
    <property type="match status" value="1"/>
</dbReference>
<name>A0A194V5N3_CYTMA</name>
<dbReference type="GO" id="GO:0016747">
    <property type="term" value="F:acyltransferase activity, transferring groups other than amino-acyl groups"/>
    <property type="evidence" value="ECO:0007669"/>
    <property type="project" value="InterPro"/>
</dbReference>
<dbReference type="InterPro" id="IPR016181">
    <property type="entry name" value="Acyl_CoA_acyltransferase"/>
</dbReference>
<dbReference type="AlphaFoldDB" id="A0A194V5N3"/>
<dbReference type="CDD" id="cd04301">
    <property type="entry name" value="NAT_SF"/>
    <property type="match status" value="1"/>
</dbReference>
<dbReference type="Proteomes" id="UP000078576">
    <property type="component" value="Unassembled WGS sequence"/>
</dbReference>
<reference evidence="3" key="1">
    <citation type="submission" date="2014-12" db="EMBL/GenBank/DDBJ databases">
        <title>Genome Sequence of Valsa Canker Pathogens Uncovers a Specific Adaption of Colonization on Woody Bark.</title>
        <authorList>
            <person name="Yin Z."/>
            <person name="Liu H."/>
            <person name="Gao X."/>
            <person name="Li Z."/>
            <person name="Song N."/>
            <person name="Ke X."/>
            <person name="Dai Q."/>
            <person name="Wu Y."/>
            <person name="Sun Y."/>
            <person name="Xu J.-R."/>
            <person name="Kang Z.K."/>
            <person name="Wang L."/>
            <person name="Huang L."/>
        </authorList>
    </citation>
    <scope>NUCLEOTIDE SEQUENCE [LARGE SCALE GENOMIC DNA]</scope>
    <source>
        <strain evidence="3">SXYL134</strain>
    </source>
</reference>
<dbReference type="InterPro" id="IPR052523">
    <property type="entry name" value="Trichothecene_AcTrans"/>
</dbReference>
<protein>
    <recommendedName>
        <fullName evidence="1">N-acetyltransferase domain-containing protein</fullName>
    </recommendedName>
</protein>
<dbReference type="OrthoDB" id="61113at2759"/>
<dbReference type="Gene3D" id="3.40.630.30">
    <property type="match status" value="1"/>
</dbReference>
<evidence type="ECO:0000313" key="3">
    <source>
        <dbReference type="Proteomes" id="UP000078576"/>
    </source>
</evidence>
<organism evidence="2 3">
    <name type="scientific">Cytospora mali</name>
    <name type="common">Apple Valsa canker fungus</name>
    <name type="synonym">Valsa mali</name>
    <dbReference type="NCBI Taxonomy" id="578113"/>
    <lineage>
        <taxon>Eukaryota</taxon>
        <taxon>Fungi</taxon>
        <taxon>Dikarya</taxon>
        <taxon>Ascomycota</taxon>
        <taxon>Pezizomycotina</taxon>
        <taxon>Sordariomycetes</taxon>
        <taxon>Sordariomycetidae</taxon>
        <taxon>Diaporthales</taxon>
        <taxon>Cytosporaceae</taxon>
        <taxon>Cytospora</taxon>
    </lineage>
</organism>
<dbReference type="SUPFAM" id="SSF55729">
    <property type="entry name" value="Acyl-CoA N-acyltransferases (Nat)"/>
    <property type="match status" value="1"/>
</dbReference>
<sequence>MPDYIIKGCTVADDNDLGRNNMSAFWQDPNWRLVWKAVDLPFVIEQASARVPRLLLKDRETMRHFKAVDPETGKLLGYIRWTLPTKHCKNEDGSPVWPEGQTPDVSPEEKVRLIQRAEAADWNPSSEADHLDDLVGKKKKEFLARKDYLGEPFDEFKLCVVIYWIDMLNYVVIEFFAVHPENQGKGVGTALLKHGIAKAQEIGIDIFVLAFVEGFRAYNNVGFITMDSLVQDATAYGGNDNYAVQFMEYRVGKKE</sequence>
<evidence type="ECO:0000259" key="1">
    <source>
        <dbReference type="PROSITE" id="PS51186"/>
    </source>
</evidence>
<accession>A0A194V5N3</accession>
<dbReference type="STRING" id="694573.A0A194V5N3"/>
<dbReference type="PROSITE" id="PS51186">
    <property type="entry name" value="GNAT"/>
    <property type="match status" value="1"/>
</dbReference>
<dbReference type="EMBL" id="KN714725">
    <property type="protein sequence ID" value="KUI59146.1"/>
    <property type="molecule type" value="Genomic_DNA"/>
</dbReference>
<dbReference type="InterPro" id="IPR000182">
    <property type="entry name" value="GNAT_dom"/>
</dbReference>
<evidence type="ECO:0000313" key="2">
    <source>
        <dbReference type="EMBL" id="KUI59146.1"/>
    </source>
</evidence>
<dbReference type="PANTHER" id="PTHR42791">
    <property type="entry name" value="GNAT FAMILY ACETYLTRANSFERASE"/>
    <property type="match status" value="1"/>
</dbReference>
<feature type="domain" description="N-acetyltransferase" evidence="1">
    <location>
        <begin position="109"/>
        <end position="248"/>
    </location>
</feature>
<proteinExistence type="predicted"/>
<dbReference type="PANTHER" id="PTHR42791:SF2">
    <property type="entry name" value="N-ACETYLTRANSFERASE DOMAIN-CONTAINING PROTEIN"/>
    <property type="match status" value="1"/>
</dbReference>
<keyword evidence="3" id="KW-1185">Reference proteome</keyword>
<gene>
    <name evidence="2" type="ORF">VP1G_06410</name>
</gene>